<dbReference type="GO" id="GO:0005634">
    <property type="term" value="C:nucleus"/>
    <property type="evidence" value="ECO:0007669"/>
    <property type="project" value="UniProtKB-SubCell"/>
</dbReference>
<keyword evidence="3" id="KW-0963">Cytoplasm</keyword>
<comment type="subcellular location">
    <subcellularLocation>
        <location evidence="2">Cytoplasm</location>
    </subcellularLocation>
    <subcellularLocation>
        <location evidence="1">Nucleus</location>
    </subcellularLocation>
</comment>
<dbReference type="PROSITE" id="PS50918">
    <property type="entry name" value="WWE"/>
    <property type="match status" value="1"/>
</dbReference>
<comment type="similarity">
    <text evidence="10">Belongs to the ARTD/PARP family.</text>
</comment>
<evidence type="ECO:0000256" key="12">
    <source>
        <dbReference type="SAM" id="MobiDB-lite"/>
    </source>
</evidence>
<dbReference type="Pfam" id="PF25261">
    <property type="entry name" value="zf-CCCH_PARP12"/>
    <property type="match status" value="1"/>
</dbReference>
<dbReference type="InterPro" id="IPR004170">
    <property type="entry name" value="WWE_dom"/>
</dbReference>
<evidence type="ECO:0000256" key="4">
    <source>
        <dbReference type="ARBA" id="ARBA00022553"/>
    </source>
</evidence>
<evidence type="ECO:0000259" key="13">
    <source>
        <dbReference type="PROSITE" id="PS50103"/>
    </source>
</evidence>
<keyword evidence="8 11" id="KW-0862">Zinc</keyword>
<dbReference type="AlphaFoldDB" id="A0AA88MA75"/>
<sequence>MPCEIQIQVLQHFGHVWEVDFRMVDESSVIKVICDGLGCVEYEELLEKLGGDDVENVINNKDIFTVIQQNKSKKILVTSKIRRCKPSECQERCTDLHLCKFGLLGQCNMQRCKYGHSLRTEHNSRALREHGLQDLNKDQLRVLLLQNDSSLLPNVCVSYNKGSGDFGNCPDKEACVRLHVCERYIRGLCDGNECKRCHDFHEPHPSETLRARGIASHLIGSLLQIYQNILTLKDHRYAQDKYGARNRENPKSQQPSNRAKVPESLHSNRAVNEICRSFIRGCCKYGAEKCWRVHFGLPYKWEVEVDEVWIDLPDNEVIERDYCDPAKIHSVGLEPVCFDTMEQGEHRVRRLSTVSSVIDPTFTHTTKWIWYWENEYHKWIKYGSIKEMHRLSSITCEELEKNYLHFLEDSSHDLVKFTAGKQCYELNFRTMKQRNEMSNTERPVRRRPWFVSVFDARIARPRRGPNSYIGVPGFWDKTAVCESGYQRVLLDSSHKDFVRVQEHFNKTMRDFNILTVERVQNKELWEDFQTKKERMKKANSDKKYGEAERLLFHGTNTKNIDAICRQNFDMRVSGVNATVYGQGSYFAKDAKYSNDYTDHCGERCMFACRVLVGQYTKGVSHYRRPPAKDAAGNLYDSCVNDVRNPTIYVVFDRSQVYPEFLITYEKSSFPKDINVLFDSVFDLSKTAESETSTSSSDKAHITTSDSASTGMMLAAAGIPSALDSPLNPVKDVSSDPQRDDEMILIERIKIESSSHNARSIRSGSASTGEMLAAAGIPSALDSPLNPGEDVCSDCKNDDGMILIDTLDVILTSPESELSIQSKPPRRLTSLSRLLKESDQGLHASDTNTDFFSSDHLLIAARPSLTDSSVLSGNVTYGRETFNLETKRTSQRSRQDSQNSATLRTPDFDKSGTDTLDPIFCSSDKAKIFHAYSKTESETSSKTSSAQKQSLDMFSDIFDVNQTASELRTRSPQKEYITSSAENLITLETFPVPSHSNNQLLSSVKLSVTDKSIHYNIRSDSVTKQRSPQHDSPAARTGVAAGFSHPLLSTTASSTARNLSTNASSAGSHTAKKTKILTINTPSSSSSNKQYCSDGSLSSSSVSFNERQPSALSSIQNPSKSTNPQQASQQTKILDARSEQKQKCKLQ</sequence>
<dbReference type="Pfam" id="PF02825">
    <property type="entry name" value="WWE"/>
    <property type="match status" value="1"/>
</dbReference>
<dbReference type="GO" id="GO:0008270">
    <property type="term" value="F:zinc ion binding"/>
    <property type="evidence" value="ECO:0007669"/>
    <property type="project" value="UniProtKB-KW"/>
</dbReference>
<evidence type="ECO:0000256" key="5">
    <source>
        <dbReference type="ARBA" id="ARBA00022723"/>
    </source>
</evidence>
<evidence type="ECO:0000256" key="9">
    <source>
        <dbReference type="ARBA" id="ARBA00023242"/>
    </source>
</evidence>
<protein>
    <recommendedName>
        <fullName evidence="18">Poly [ADP-ribose] polymerase 12</fullName>
    </recommendedName>
</protein>
<evidence type="ECO:0008006" key="18">
    <source>
        <dbReference type="Google" id="ProtNLM"/>
    </source>
</evidence>
<feature type="zinc finger region" description="C3H1-type" evidence="11">
    <location>
        <begin position="269"/>
        <end position="297"/>
    </location>
</feature>
<dbReference type="Gene3D" id="3.90.228.10">
    <property type="match status" value="1"/>
</dbReference>
<feature type="compositionally biased region" description="Polar residues" evidence="12">
    <location>
        <begin position="1076"/>
        <end position="1090"/>
    </location>
</feature>
<feature type="domain" description="PARP catalytic" evidence="15">
    <location>
        <begin position="471"/>
        <end position="686"/>
    </location>
</feature>
<evidence type="ECO:0000256" key="1">
    <source>
        <dbReference type="ARBA" id="ARBA00004123"/>
    </source>
</evidence>
<evidence type="ECO:0000256" key="7">
    <source>
        <dbReference type="ARBA" id="ARBA00022771"/>
    </source>
</evidence>
<dbReference type="Gene3D" id="3.30.720.50">
    <property type="match status" value="1"/>
</dbReference>
<keyword evidence="17" id="KW-1185">Reference proteome</keyword>
<dbReference type="Pfam" id="PF00644">
    <property type="entry name" value="PARP"/>
    <property type="match status" value="1"/>
</dbReference>
<keyword evidence="5 11" id="KW-0479">Metal-binding</keyword>
<keyword evidence="7 11" id="KW-0863">Zinc-finger</keyword>
<proteinExistence type="inferred from homology"/>
<evidence type="ECO:0000259" key="15">
    <source>
        <dbReference type="PROSITE" id="PS51059"/>
    </source>
</evidence>
<feature type="region of interest" description="Disordered" evidence="12">
    <location>
        <begin position="1051"/>
        <end position="1146"/>
    </location>
</feature>
<evidence type="ECO:0000256" key="2">
    <source>
        <dbReference type="ARBA" id="ARBA00004496"/>
    </source>
</evidence>
<dbReference type="InterPro" id="IPR037197">
    <property type="entry name" value="WWE_dom_sf"/>
</dbReference>
<accession>A0AA88MA75</accession>
<dbReference type="Proteomes" id="UP001187315">
    <property type="component" value="Unassembled WGS sequence"/>
</dbReference>
<feature type="domain" description="C3H1-type" evidence="13">
    <location>
        <begin position="269"/>
        <end position="297"/>
    </location>
</feature>
<feature type="compositionally biased region" description="Polar residues" evidence="12">
    <location>
        <begin position="1051"/>
        <end position="1067"/>
    </location>
</feature>
<evidence type="ECO:0000313" key="16">
    <source>
        <dbReference type="EMBL" id="KAK2832484.1"/>
    </source>
</evidence>
<reference evidence="16" key="1">
    <citation type="submission" date="2023-08" db="EMBL/GenBank/DDBJ databases">
        <title>Pelteobagrus vachellii genome.</title>
        <authorList>
            <person name="Liu H."/>
        </authorList>
    </citation>
    <scope>NUCLEOTIDE SEQUENCE</scope>
    <source>
        <strain evidence="16">PRFRI_2022a</strain>
        <tissue evidence="16">Muscle</tissue>
    </source>
</reference>
<dbReference type="SUPFAM" id="SSF117839">
    <property type="entry name" value="WWE domain"/>
    <property type="match status" value="1"/>
</dbReference>
<dbReference type="PROSITE" id="PS50103">
    <property type="entry name" value="ZF_C3H1"/>
    <property type="match status" value="1"/>
</dbReference>
<dbReference type="InterPro" id="IPR057602">
    <property type="entry name" value="Zfn-CCCH_PARP12"/>
</dbReference>
<dbReference type="CDD" id="cd01439">
    <property type="entry name" value="TCCD_inducible_PARP_like"/>
    <property type="match status" value="1"/>
</dbReference>
<gene>
    <name evidence="16" type="ORF">Q7C36_015946</name>
</gene>
<organism evidence="16 17">
    <name type="scientific">Tachysurus vachellii</name>
    <name type="common">Darkbarbel catfish</name>
    <name type="synonym">Pelteobagrus vachellii</name>
    <dbReference type="NCBI Taxonomy" id="175792"/>
    <lineage>
        <taxon>Eukaryota</taxon>
        <taxon>Metazoa</taxon>
        <taxon>Chordata</taxon>
        <taxon>Craniata</taxon>
        <taxon>Vertebrata</taxon>
        <taxon>Euteleostomi</taxon>
        <taxon>Actinopterygii</taxon>
        <taxon>Neopterygii</taxon>
        <taxon>Teleostei</taxon>
        <taxon>Ostariophysi</taxon>
        <taxon>Siluriformes</taxon>
        <taxon>Bagridae</taxon>
        <taxon>Tachysurus</taxon>
    </lineage>
</organism>
<dbReference type="InterPro" id="IPR012317">
    <property type="entry name" value="Poly(ADP-ribose)pol_cat_dom"/>
</dbReference>
<dbReference type="GO" id="GO:0003950">
    <property type="term" value="F:NAD+ poly-ADP-ribosyltransferase activity"/>
    <property type="evidence" value="ECO:0007669"/>
    <property type="project" value="InterPro"/>
</dbReference>
<comment type="caution">
    <text evidence="16">The sequence shown here is derived from an EMBL/GenBank/DDBJ whole genome shotgun (WGS) entry which is preliminary data.</text>
</comment>
<feature type="domain" description="WWE" evidence="14">
    <location>
        <begin position="356"/>
        <end position="446"/>
    </location>
</feature>
<feature type="region of interest" description="Disordered" evidence="12">
    <location>
        <begin position="1016"/>
        <end position="1036"/>
    </location>
</feature>
<evidence type="ECO:0000259" key="14">
    <source>
        <dbReference type="PROSITE" id="PS50918"/>
    </source>
</evidence>
<keyword evidence="4" id="KW-0597">Phosphoprotein</keyword>
<evidence type="ECO:0000256" key="8">
    <source>
        <dbReference type="ARBA" id="ARBA00022833"/>
    </source>
</evidence>
<dbReference type="PANTHER" id="PTHR45740:SF15">
    <property type="entry name" value="ZINC FINGER CCCH TYPE DOMAIN CONTAINING 1-LIKE"/>
    <property type="match status" value="1"/>
</dbReference>
<feature type="region of interest" description="Disordered" evidence="12">
    <location>
        <begin position="244"/>
        <end position="264"/>
    </location>
</feature>
<dbReference type="GO" id="GO:1990404">
    <property type="term" value="F:NAD+-protein mono-ADP-ribosyltransferase activity"/>
    <property type="evidence" value="ECO:0007669"/>
    <property type="project" value="TreeGrafter"/>
</dbReference>
<dbReference type="GO" id="GO:0005737">
    <property type="term" value="C:cytoplasm"/>
    <property type="evidence" value="ECO:0007669"/>
    <property type="project" value="UniProtKB-SubCell"/>
</dbReference>
<dbReference type="SUPFAM" id="SSF56399">
    <property type="entry name" value="ADP-ribosylation"/>
    <property type="match status" value="1"/>
</dbReference>
<feature type="region of interest" description="Disordered" evidence="12">
    <location>
        <begin position="881"/>
        <end position="909"/>
    </location>
</feature>
<evidence type="ECO:0000256" key="3">
    <source>
        <dbReference type="ARBA" id="ARBA00022490"/>
    </source>
</evidence>
<name>A0AA88MA75_TACVA</name>
<feature type="compositionally biased region" description="Low complexity" evidence="12">
    <location>
        <begin position="1092"/>
        <end position="1102"/>
    </location>
</feature>
<feature type="compositionally biased region" description="Basic and acidic residues" evidence="12">
    <location>
        <begin position="1133"/>
        <end position="1146"/>
    </location>
</feature>
<dbReference type="EMBL" id="JAVHJS010000016">
    <property type="protein sequence ID" value="KAK2832484.1"/>
    <property type="molecule type" value="Genomic_DNA"/>
</dbReference>
<keyword evidence="9" id="KW-0539">Nucleus</keyword>
<dbReference type="SMART" id="SM00356">
    <property type="entry name" value="ZnF_C3H1"/>
    <property type="match status" value="3"/>
</dbReference>
<evidence type="ECO:0000256" key="11">
    <source>
        <dbReference type="PROSITE-ProRule" id="PRU00723"/>
    </source>
</evidence>
<dbReference type="Pfam" id="PF23466">
    <property type="entry name" value="WWE_4"/>
    <property type="match status" value="1"/>
</dbReference>
<keyword evidence="6" id="KW-0677">Repeat</keyword>
<dbReference type="InterPro" id="IPR051712">
    <property type="entry name" value="ARTD-AVP"/>
</dbReference>
<dbReference type="PANTHER" id="PTHR45740">
    <property type="entry name" value="POLY [ADP-RIBOSE] POLYMERASE"/>
    <property type="match status" value="1"/>
</dbReference>
<evidence type="ECO:0000256" key="10">
    <source>
        <dbReference type="ARBA" id="ARBA00024347"/>
    </source>
</evidence>
<dbReference type="PROSITE" id="PS51059">
    <property type="entry name" value="PARP_CATALYTIC"/>
    <property type="match status" value="1"/>
</dbReference>
<evidence type="ECO:0000256" key="6">
    <source>
        <dbReference type="ARBA" id="ARBA00022737"/>
    </source>
</evidence>
<evidence type="ECO:0000313" key="17">
    <source>
        <dbReference type="Proteomes" id="UP001187315"/>
    </source>
</evidence>
<feature type="compositionally biased region" description="Polar residues" evidence="12">
    <location>
        <begin position="1103"/>
        <end position="1131"/>
    </location>
</feature>
<dbReference type="InterPro" id="IPR000571">
    <property type="entry name" value="Znf_CCCH"/>
</dbReference>